<dbReference type="EMBL" id="JACGWM010000012">
    <property type="protein sequence ID" value="KAL0337547.1"/>
    <property type="molecule type" value="Genomic_DNA"/>
</dbReference>
<accession>A0AAW2N0Q2</accession>
<proteinExistence type="predicted"/>
<gene>
    <name evidence="1" type="ORF">Scaly_2029800</name>
</gene>
<organism evidence="1">
    <name type="scientific">Sesamum calycinum</name>
    <dbReference type="NCBI Taxonomy" id="2727403"/>
    <lineage>
        <taxon>Eukaryota</taxon>
        <taxon>Viridiplantae</taxon>
        <taxon>Streptophyta</taxon>
        <taxon>Embryophyta</taxon>
        <taxon>Tracheophyta</taxon>
        <taxon>Spermatophyta</taxon>
        <taxon>Magnoliopsida</taxon>
        <taxon>eudicotyledons</taxon>
        <taxon>Gunneridae</taxon>
        <taxon>Pentapetalae</taxon>
        <taxon>asterids</taxon>
        <taxon>lamiids</taxon>
        <taxon>Lamiales</taxon>
        <taxon>Pedaliaceae</taxon>
        <taxon>Sesamum</taxon>
    </lineage>
</organism>
<name>A0AAW2N0Q2_9LAMI</name>
<reference evidence="1" key="2">
    <citation type="journal article" date="2024" name="Plant">
        <title>Genomic evolution and insights into agronomic trait innovations of Sesamum species.</title>
        <authorList>
            <person name="Miao H."/>
            <person name="Wang L."/>
            <person name="Qu L."/>
            <person name="Liu H."/>
            <person name="Sun Y."/>
            <person name="Le M."/>
            <person name="Wang Q."/>
            <person name="Wei S."/>
            <person name="Zheng Y."/>
            <person name="Lin W."/>
            <person name="Duan Y."/>
            <person name="Cao H."/>
            <person name="Xiong S."/>
            <person name="Wang X."/>
            <person name="Wei L."/>
            <person name="Li C."/>
            <person name="Ma Q."/>
            <person name="Ju M."/>
            <person name="Zhao R."/>
            <person name="Li G."/>
            <person name="Mu C."/>
            <person name="Tian Q."/>
            <person name="Mei H."/>
            <person name="Zhang T."/>
            <person name="Gao T."/>
            <person name="Zhang H."/>
        </authorList>
    </citation>
    <scope>NUCLEOTIDE SEQUENCE</scope>
    <source>
        <strain evidence="1">KEN8</strain>
    </source>
</reference>
<protein>
    <submittedName>
        <fullName evidence="1">Protein S-acyltransferase 24</fullName>
    </submittedName>
</protein>
<dbReference type="AlphaFoldDB" id="A0AAW2N0Q2"/>
<comment type="caution">
    <text evidence="1">The sequence shown here is derived from an EMBL/GenBank/DDBJ whole genome shotgun (WGS) entry which is preliminary data.</text>
</comment>
<reference evidence="1" key="1">
    <citation type="submission" date="2020-06" db="EMBL/GenBank/DDBJ databases">
        <authorList>
            <person name="Li T."/>
            <person name="Hu X."/>
            <person name="Zhang T."/>
            <person name="Song X."/>
            <person name="Zhang H."/>
            <person name="Dai N."/>
            <person name="Sheng W."/>
            <person name="Hou X."/>
            <person name="Wei L."/>
        </authorList>
    </citation>
    <scope>NUCLEOTIDE SEQUENCE</scope>
    <source>
        <strain evidence="1">KEN8</strain>
        <tissue evidence="1">Leaf</tissue>
    </source>
</reference>
<evidence type="ECO:0000313" key="1">
    <source>
        <dbReference type="EMBL" id="KAL0337547.1"/>
    </source>
</evidence>
<sequence length="116" mass="12872">MANVMRYDYLRGPGDQFHNPYDHGCKKNCSDFLIKGYNEDIELLEAPSAEHQGWGIIQPHCGSLPNDVVGRSHQTNGNGHVAIDVNISNVMDTIIAATMIIVTAEKPVWSFRFGSK</sequence>